<gene>
    <name evidence="1" type="primary">13</name>
    <name evidence="1" type="ORF">SEA_BRYLER_13</name>
</gene>
<dbReference type="RefSeq" id="YP_009951292.1">
    <property type="nucleotide sequence ID" value="NC_051600.1"/>
</dbReference>
<dbReference type="EMBL" id="MN369762">
    <property type="protein sequence ID" value="QGH80389.1"/>
    <property type="molecule type" value="Genomic_DNA"/>
</dbReference>
<reference evidence="1 2" key="1">
    <citation type="submission" date="2019-08" db="EMBL/GenBank/DDBJ databases">
        <authorList>
            <person name="Bianchetto T."/>
            <person name="Ward B."/>
            <person name="Althoff P."/>
            <person name="Ashe A."/>
            <person name="Boggs D."/>
            <person name="Devereaux C."/>
            <person name="Kar E."/>
            <person name="Naccarato C."/>
            <person name="Sanders S."/>
            <person name="Haydock J."/>
            <person name="Ettinger A.-S.H."/>
            <person name="Ettinger W.F."/>
            <person name="Anders K.R."/>
            <person name="Garlena R.A."/>
            <person name="Russell D.A."/>
            <person name="Pope W.H."/>
            <person name="Jacobs-Sera D."/>
            <person name="Hatfull G.F."/>
        </authorList>
    </citation>
    <scope>NUCLEOTIDE SEQUENCE [LARGE SCALE GENOMIC DNA]</scope>
</reference>
<sequence>MTLATTADVQAALRALQRPDLAEALPDVNDLLQDASDLVAGYLWPNPVPDPTPGPITRVTAAMVAAVLTRPKEILPETTNLSADGFGVAFAEGGTSPRPFLTRDMKMRLRPYCSGMSSVSMGSERY</sequence>
<keyword evidence="2" id="KW-1185">Reference proteome</keyword>
<dbReference type="GeneID" id="60322726"/>
<evidence type="ECO:0000313" key="1">
    <source>
        <dbReference type="EMBL" id="QGH80389.1"/>
    </source>
</evidence>
<dbReference type="KEGG" id="vg:60322726"/>
<name>A0A5Q2WRW0_9CAUD</name>
<organism evidence="1 2">
    <name type="scientific">Mycobacterium phage Bryler</name>
    <dbReference type="NCBI Taxonomy" id="2653755"/>
    <lineage>
        <taxon>Viruses</taxon>
        <taxon>Duplodnaviria</taxon>
        <taxon>Heunggongvirae</taxon>
        <taxon>Uroviricota</taxon>
        <taxon>Caudoviricetes</taxon>
        <taxon>Weiservirinae</taxon>
        <taxon>Unicornvirus</taxon>
        <taxon>Unicornvirus bryler</taxon>
    </lineage>
</organism>
<dbReference type="Proteomes" id="UP000405876">
    <property type="component" value="Segment"/>
</dbReference>
<proteinExistence type="predicted"/>
<evidence type="ECO:0000313" key="2">
    <source>
        <dbReference type="Proteomes" id="UP000405876"/>
    </source>
</evidence>
<protein>
    <submittedName>
        <fullName evidence="1">Head-to-tail adaptor</fullName>
    </submittedName>
</protein>
<accession>A0A5Q2WRW0</accession>